<accession>A0ACD1GZB7</accession>
<reference evidence="1" key="1">
    <citation type="submission" date="2018-02" db="EMBL/GenBank/DDBJ databases">
        <title>The genomes of Aspergillus section Nigri reveals drivers in fungal speciation.</title>
        <authorList>
            <consortium name="DOE Joint Genome Institute"/>
            <person name="Vesth T.C."/>
            <person name="Nybo J."/>
            <person name="Theobald S."/>
            <person name="Brandl J."/>
            <person name="Frisvad J.C."/>
            <person name="Nielsen K.F."/>
            <person name="Lyhne E.K."/>
            <person name="Kogle M.E."/>
            <person name="Kuo A."/>
            <person name="Riley R."/>
            <person name="Clum A."/>
            <person name="Nolan M."/>
            <person name="Lipzen A."/>
            <person name="Salamov A."/>
            <person name="Henrissat B."/>
            <person name="Wiebenga A."/>
            <person name="De vries R.P."/>
            <person name="Grigoriev I.V."/>
            <person name="Mortensen U.H."/>
            <person name="Andersen M.R."/>
            <person name="Baker S.E."/>
        </authorList>
    </citation>
    <scope>NUCLEOTIDE SEQUENCE</scope>
    <source>
        <strain evidence="1">CBS 121060</strain>
    </source>
</reference>
<feature type="non-terminal residue" evidence="1">
    <location>
        <position position="255"/>
    </location>
</feature>
<proteinExistence type="predicted"/>
<dbReference type="EMBL" id="KZ824980">
    <property type="protein sequence ID" value="RAH66690.1"/>
    <property type="molecule type" value="Genomic_DNA"/>
</dbReference>
<evidence type="ECO:0000313" key="1">
    <source>
        <dbReference type="EMBL" id="RAH66690.1"/>
    </source>
</evidence>
<organism evidence="1 2">
    <name type="scientific">Aspergillus aculeatinus CBS 121060</name>
    <dbReference type="NCBI Taxonomy" id="1448322"/>
    <lineage>
        <taxon>Eukaryota</taxon>
        <taxon>Fungi</taxon>
        <taxon>Dikarya</taxon>
        <taxon>Ascomycota</taxon>
        <taxon>Pezizomycotina</taxon>
        <taxon>Eurotiomycetes</taxon>
        <taxon>Eurotiomycetidae</taxon>
        <taxon>Eurotiales</taxon>
        <taxon>Aspergillaceae</taxon>
        <taxon>Aspergillus</taxon>
        <taxon>Aspergillus subgen. Circumdati</taxon>
    </lineage>
</organism>
<keyword evidence="2" id="KW-1185">Reference proteome</keyword>
<gene>
    <name evidence="1" type="ORF">BO66DRAFT_441815</name>
</gene>
<name>A0ACD1GZB7_9EURO</name>
<sequence length="255" mass="29222">MRELTSLFYLYLGVHHKTYITIFKQSKPSSHGRSTLTHLTATPLPSLRSPPDFQMHQASDKDDDTVHFVISVITRLPIEGQIQLAGDNCSSHCFSIAAANVNATCPRVETALCLRTSVKNYEQDSGDQFKPNCCFYAVSSVKVYLHNWSNKVQDQIKANNYVIPATKSFPQRIENAKKFLNALKKEVQTDEEAKSRAKKRQHKDSDSDDEEFIRPPFDEEDKSFVTSMSFNNDKLDPSKLYTWMVDRHLIWKKPT</sequence>
<protein>
    <submittedName>
        <fullName evidence="1">Uncharacterized protein</fullName>
    </submittedName>
</protein>
<dbReference type="Proteomes" id="UP000249661">
    <property type="component" value="Unassembled WGS sequence"/>
</dbReference>
<evidence type="ECO:0000313" key="2">
    <source>
        <dbReference type="Proteomes" id="UP000249661"/>
    </source>
</evidence>